<dbReference type="PANTHER" id="PTHR35569:SF8">
    <property type="entry name" value="HYDRATASE, PUTATIVE (AFU_ORTHOLOGUE AFUA_7G06270)-RELATED"/>
    <property type="match status" value="1"/>
</dbReference>
<reference evidence="2 3" key="1">
    <citation type="submission" date="2017-06" db="EMBL/GenBank/DDBJ databases">
        <title>Comparative genomic analysis of Ambrosia Fusariam Clade fungi.</title>
        <authorList>
            <person name="Stajich J.E."/>
            <person name="Carrillo J."/>
            <person name="Kijimoto T."/>
            <person name="Eskalen A."/>
            <person name="O'Donnell K."/>
            <person name="Kasson M."/>
        </authorList>
    </citation>
    <scope>NUCLEOTIDE SEQUENCE [LARGE SCALE GENOMIC DNA]</scope>
    <source>
        <strain evidence="2 3">NRRL62584</strain>
    </source>
</reference>
<evidence type="ECO:0000313" key="3">
    <source>
        <dbReference type="Proteomes" id="UP000288168"/>
    </source>
</evidence>
<evidence type="ECO:0000259" key="1">
    <source>
        <dbReference type="PROSITE" id="PS51831"/>
    </source>
</evidence>
<dbReference type="FunFam" id="1.10.3210.10:FF:000038">
    <property type="entry name" value="Cyanamide hydratase, putative"/>
    <property type="match status" value="1"/>
</dbReference>
<dbReference type="InterPro" id="IPR003607">
    <property type="entry name" value="HD/PDEase_dom"/>
</dbReference>
<dbReference type="SUPFAM" id="SSF109604">
    <property type="entry name" value="HD-domain/PDEase-like"/>
    <property type="match status" value="1"/>
</dbReference>
<comment type="caution">
    <text evidence="2">The sequence shown here is derived from an EMBL/GenBank/DDBJ whole genome shotgun (WGS) entry which is preliminary data.</text>
</comment>
<dbReference type="SMART" id="SM00471">
    <property type="entry name" value="HDc"/>
    <property type="match status" value="1"/>
</dbReference>
<dbReference type="NCBIfam" id="TIGR03401">
    <property type="entry name" value="cyanamide_fam"/>
    <property type="match status" value="1"/>
</dbReference>
<dbReference type="Pfam" id="PF01966">
    <property type="entry name" value="HD"/>
    <property type="match status" value="1"/>
</dbReference>
<dbReference type="PANTHER" id="PTHR35569">
    <property type="entry name" value="CYANAMIDE HYDRATASE DDI2-RELATED"/>
    <property type="match status" value="1"/>
</dbReference>
<feature type="domain" description="HD" evidence="1">
    <location>
        <begin position="113"/>
        <end position="224"/>
    </location>
</feature>
<protein>
    <recommendedName>
        <fullName evidence="1">HD domain-containing protein</fullName>
    </recommendedName>
</protein>
<dbReference type="OrthoDB" id="409121at2759"/>
<organism evidence="2 3">
    <name type="scientific">Fusarium duplospermum</name>
    <dbReference type="NCBI Taxonomy" id="1325734"/>
    <lineage>
        <taxon>Eukaryota</taxon>
        <taxon>Fungi</taxon>
        <taxon>Dikarya</taxon>
        <taxon>Ascomycota</taxon>
        <taxon>Pezizomycotina</taxon>
        <taxon>Sordariomycetes</taxon>
        <taxon>Hypocreomycetidae</taxon>
        <taxon>Hypocreales</taxon>
        <taxon>Nectriaceae</taxon>
        <taxon>Fusarium</taxon>
        <taxon>Fusarium solani species complex</taxon>
    </lineage>
</organism>
<accession>A0A428P5W5</accession>
<evidence type="ECO:0000313" key="2">
    <source>
        <dbReference type="EMBL" id="RSL48430.1"/>
    </source>
</evidence>
<dbReference type="CDD" id="cd00077">
    <property type="entry name" value="HDc"/>
    <property type="match status" value="1"/>
</dbReference>
<proteinExistence type="predicted"/>
<gene>
    <name evidence="2" type="ORF">CEP54_012942</name>
</gene>
<dbReference type="InterPro" id="IPR017771">
    <property type="entry name" value="Cyanamide_hydratase_HD"/>
</dbReference>
<dbReference type="PROSITE" id="PS51831">
    <property type="entry name" value="HD"/>
    <property type="match status" value="1"/>
</dbReference>
<keyword evidence="3" id="KW-1185">Reference proteome</keyword>
<sequence length="294" mass="33332">MCIQGQVGGGLIRRKAVFNLGTDQIMYFLNFSTIPTRHQHIAFHDSITFNMNPSGISQNGWTAVPIDAGRIFQAGPYLHTPHYLNLETIQFPSQDPIVVKAQEHAKTHLLKQTYNHSMRVYYWSTIILRQQFPEHAATLSPSTLALACLLHDIGTTEHNMNSTRLSFEFQGGIQALNLLGEYGSTKDQAEAVCETIIRHQDLGTEGNITFLGQLIQLATIYDNVGDHPSIKNFDQVIHEKTREDVNKAFPREGWLGCFANTIRKEEGLKPWCHTTHIPDFAEKVEGNRLMRQYE</sequence>
<name>A0A428P5W5_9HYPO</name>
<dbReference type="EMBL" id="NKCI01000197">
    <property type="protein sequence ID" value="RSL48430.1"/>
    <property type="molecule type" value="Genomic_DNA"/>
</dbReference>
<dbReference type="Proteomes" id="UP000288168">
    <property type="component" value="Unassembled WGS sequence"/>
</dbReference>
<dbReference type="STRING" id="1325734.A0A428P5W5"/>
<dbReference type="Gene3D" id="1.10.3210.10">
    <property type="entry name" value="Hypothetical protein af1432"/>
    <property type="match status" value="1"/>
</dbReference>
<dbReference type="InterPro" id="IPR006674">
    <property type="entry name" value="HD_domain"/>
</dbReference>
<dbReference type="AlphaFoldDB" id="A0A428P5W5"/>